<dbReference type="InterPro" id="IPR002716">
    <property type="entry name" value="PIN_dom"/>
</dbReference>
<feature type="domain" description="PIN" evidence="1">
    <location>
        <begin position="1"/>
        <end position="141"/>
    </location>
</feature>
<organism evidence="2 3">
    <name type="scientific">Agrobacterium tumefaciens</name>
    <dbReference type="NCBI Taxonomy" id="358"/>
    <lineage>
        <taxon>Bacteria</taxon>
        <taxon>Pseudomonadati</taxon>
        <taxon>Pseudomonadota</taxon>
        <taxon>Alphaproteobacteria</taxon>
        <taxon>Hyphomicrobiales</taxon>
        <taxon>Rhizobiaceae</taxon>
        <taxon>Rhizobium/Agrobacterium group</taxon>
        <taxon>Agrobacterium</taxon>
        <taxon>Agrobacterium tumefaciens complex</taxon>
    </lineage>
</organism>
<dbReference type="InterPro" id="IPR029060">
    <property type="entry name" value="PIN-like_dom_sf"/>
</dbReference>
<reference evidence="2 3" key="1">
    <citation type="submission" date="2018-02" db="EMBL/GenBank/DDBJ databases">
        <title>Complete genome sequence of Agrobacterium tumefaciens 1D1609.</title>
        <authorList>
            <person name="Cho S.-T."/>
            <person name="Haryono M."/>
            <person name="Chang H.-H."/>
            <person name="Santos M.N."/>
            <person name="Lai E.-M."/>
            <person name="Kuo C.-H."/>
        </authorList>
    </citation>
    <scope>NUCLEOTIDE SEQUENCE [LARGE SCALE GENOMIC DNA]</scope>
    <source>
        <strain evidence="2 3">1D1609</strain>
    </source>
</reference>
<dbReference type="Pfam" id="PF01850">
    <property type="entry name" value="PIN"/>
    <property type="match status" value="1"/>
</dbReference>
<evidence type="ECO:0000313" key="3">
    <source>
        <dbReference type="Proteomes" id="UP000237717"/>
    </source>
</evidence>
<dbReference type="CDD" id="cd09871">
    <property type="entry name" value="PIN_MtVapC28-VapC30-like"/>
    <property type="match status" value="1"/>
</dbReference>
<proteinExistence type="predicted"/>
<sequence>MYIDASAIVAILTDESDAAALIAKLEGAQKPIFYSSMTVFEAVLSLSRQMANAKVGQQVPIPPEFIETAQQKVESFLTLIAAREMPIGGRTHRAAIDAARNYGKFVAHPARLNMGDCFVYACSKEYRLPLLFKGDDFTKPDIETV</sequence>
<protein>
    <submittedName>
        <fullName evidence="2">Twitching motility protein PilT</fullName>
    </submittedName>
</protein>
<evidence type="ECO:0000259" key="1">
    <source>
        <dbReference type="Pfam" id="PF01850"/>
    </source>
</evidence>
<evidence type="ECO:0000313" key="2">
    <source>
        <dbReference type="EMBL" id="AVH44833.1"/>
    </source>
</evidence>
<dbReference type="AlphaFoldDB" id="A0A2L2LKH2"/>
<accession>A0A2L2LKH2</accession>
<dbReference type="Gene3D" id="3.40.50.1010">
    <property type="entry name" value="5'-nuclease"/>
    <property type="match status" value="1"/>
</dbReference>
<dbReference type="Proteomes" id="UP000237717">
    <property type="component" value="Chromosome II"/>
</dbReference>
<dbReference type="RefSeq" id="WP_104680003.1">
    <property type="nucleotide sequence ID" value="NZ_CP026925.1"/>
</dbReference>
<dbReference type="SUPFAM" id="SSF88723">
    <property type="entry name" value="PIN domain-like"/>
    <property type="match status" value="1"/>
</dbReference>
<dbReference type="EMBL" id="CP026925">
    <property type="protein sequence ID" value="AVH44833.1"/>
    <property type="molecule type" value="Genomic_DNA"/>
</dbReference>
<gene>
    <name evidence="2" type="ORF">At1D1609_47920</name>
</gene>
<name>A0A2L2LKH2_AGRTU</name>